<reference evidence="3 4" key="1">
    <citation type="submission" date="2018-01" db="EMBL/GenBank/DDBJ databases">
        <title>Genome sequence of the PGP bacterium Paenibacillus illinoisensis E3.</title>
        <authorList>
            <person name="Rolli E."/>
            <person name="Marasco R."/>
            <person name="Bessem C."/>
            <person name="Michoud G."/>
            <person name="Gaiarsa S."/>
            <person name="Borin S."/>
            <person name="Daffonchio D."/>
        </authorList>
    </citation>
    <scope>NUCLEOTIDE SEQUENCE [LARGE SCALE GENOMIC DNA]</scope>
    <source>
        <strain evidence="3 4">E3</strain>
    </source>
</reference>
<dbReference type="GO" id="GO:0005829">
    <property type="term" value="C:cytosol"/>
    <property type="evidence" value="ECO:0007669"/>
    <property type="project" value="TreeGrafter"/>
</dbReference>
<evidence type="ECO:0000313" key="3">
    <source>
        <dbReference type="EMBL" id="PYY27901.1"/>
    </source>
</evidence>
<dbReference type="CDD" id="cd00347">
    <property type="entry name" value="Flavin_utilizing_monoxygenases"/>
    <property type="match status" value="1"/>
</dbReference>
<dbReference type="Proteomes" id="UP000247459">
    <property type="component" value="Unassembled WGS sequence"/>
</dbReference>
<protein>
    <submittedName>
        <fullName evidence="3">Luciferase-like monooxygenase</fullName>
        <ecNumber evidence="3">1.13.11.63</ecNumber>
    </submittedName>
</protein>
<dbReference type="EC" id="1.13.11.63" evidence="3"/>
<proteinExistence type="predicted"/>
<dbReference type="InterPro" id="IPR019949">
    <property type="entry name" value="CmoO-like"/>
</dbReference>
<dbReference type="NCBIfam" id="TIGR03558">
    <property type="entry name" value="oxido_grp_1"/>
    <property type="match status" value="1"/>
</dbReference>
<dbReference type="OrthoDB" id="9780518at2"/>
<dbReference type="InterPro" id="IPR050766">
    <property type="entry name" value="Bact_Lucif_Oxidored"/>
</dbReference>
<dbReference type="Pfam" id="PF00296">
    <property type="entry name" value="Bac_luciferase"/>
    <property type="match status" value="1"/>
</dbReference>
<gene>
    <name evidence="3" type="ORF">PIL02S_04574</name>
</gene>
<evidence type="ECO:0000313" key="4">
    <source>
        <dbReference type="Proteomes" id="UP000247459"/>
    </source>
</evidence>
<evidence type="ECO:0000259" key="2">
    <source>
        <dbReference type="Pfam" id="PF00296"/>
    </source>
</evidence>
<comment type="similarity">
    <text evidence="1">To bacterial alkanal monooxygenase alpha and beta chains.</text>
</comment>
<dbReference type="GO" id="GO:0003834">
    <property type="term" value="F:beta-carotene 15,15'-dioxygenase activity"/>
    <property type="evidence" value="ECO:0007669"/>
    <property type="project" value="UniProtKB-EC"/>
</dbReference>
<keyword evidence="3" id="KW-0560">Oxidoreductase</keyword>
<accession>A0A2W0CW61</accession>
<evidence type="ECO:0000256" key="1">
    <source>
        <dbReference type="ARBA" id="ARBA00007789"/>
    </source>
</evidence>
<dbReference type="GO" id="GO:0016705">
    <property type="term" value="F:oxidoreductase activity, acting on paired donors, with incorporation or reduction of molecular oxygen"/>
    <property type="evidence" value="ECO:0007669"/>
    <property type="project" value="InterPro"/>
</dbReference>
<dbReference type="PANTHER" id="PTHR30137:SF6">
    <property type="entry name" value="LUCIFERASE-LIKE MONOOXYGENASE"/>
    <property type="match status" value="1"/>
</dbReference>
<keyword evidence="3" id="KW-0503">Monooxygenase</keyword>
<comment type="caution">
    <text evidence="3">The sequence shown here is derived from an EMBL/GenBank/DDBJ whole genome shotgun (WGS) entry which is preliminary data.</text>
</comment>
<dbReference type="SUPFAM" id="SSF51679">
    <property type="entry name" value="Bacterial luciferase-like"/>
    <property type="match status" value="1"/>
</dbReference>
<dbReference type="AlphaFoldDB" id="A0A2W0CW61"/>
<organism evidence="3 4">
    <name type="scientific">Paenibacillus illinoisensis</name>
    <dbReference type="NCBI Taxonomy" id="59845"/>
    <lineage>
        <taxon>Bacteria</taxon>
        <taxon>Bacillati</taxon>
        <taxon>Bacillota</taxon>
        <taxon>Bacilli</taxon>
        <taxon>Bacillales</taxon>
        <taxon>Paenibacillaceae</taxon>
        <taxon>Paenibacillus</taxon>
    </lineage>
</organism>
<dbReference type="PANTHER" id="PTHR30137">
    <property type="entry name" value="LUCIFERASE-LIKE MONOOXYGENASE"/>
    <property type="match status" value="1"/>
</dbReference>
<feature type="domain" description="Luciferase-like" evidence="2">
    <location>
        <begin position="12"/>
        <end position="307"/>
    </location>
</feature>
<name>A0A2W0CW61_9BACL</name>
<dbReference type="InterPro" id="IPR036661">
    <property type="entry name" value="Luciferase-like_sf"/>
</dbReference>
<dbReference type="InterPro" id="IPR011251">
    <property type="entry name" value="Luciferase-like_dom"/>
</dbReference>
<dbReference type="RefSeq" id="WP_110821536.1">
    <property type="nucleotide sequence ID" value="NZ_PRLG01000021.1"/>
</dbReference>
<dbReference type="Gene3D" id="3.20.20.30">
    <property type="entry name" value="Luciferase-like domain"/>
    <property type="match status" value="1"/>
</dbReference>
<sequence>MLIRDPKLKLSILDTVHVYENTNAEETLQNVTEMVQLAEALGYTRYWFTEHHNAPSMMSTSPDLLSMHAAAHTKKIRVGSGGVMLPNHSPLKVMENFSLLEGLHPGRIDLGIGRASGTDGKTMMALLRSEELLVANDFPEQLDELLSFFERSFDKTHPFSQIHTPGDKSIIPDLYILGASRGGLPFALDKGLGFVFAGHLAPQLAMPMLRAYKSNFKASQYLNEPKSMLTIIVITAETEEEAKYLAGPVELMWAQLITGKQDIRIHTPDEAQNHNFTLDEQRAKEQNKDRFVIGNVGSVAEKLHQLATASLVDEIIIADFYPNQESRKKGHRLLAEELGLIQVKP</sequence>
<dbReference type="EMBL" id="PRLG01000021">
    <property type="protein sequence ID" value="PYY27901.1"/>
    <property type="molecule type" value="Genomic_DNA"/>
</dbReference>
<dbReference type="GO" id="GO:0004497">
    <property type="term" value="F:monooxygenase activity"/>
    <property type="evidence" value="ECO:0007669"/>
    <property type="project" value="UniProtKB-KW"/>
</dbReference>